<name>A0A9W8E5Q8_9FUNG</name>
<accession>A0A9W8E5Q8</accession>
<feature type="compositionally biased region" description="Low complexity" evidence="1">
    <location>
        <begin position="170"/>
        <end position="190"/>
    </location>
</feature>
<feature type="compositionally biased region" description="Polar residues" evidence="1">
    <location>
        <begin position="343"/>
        <end position="371"/>
    </location>
</feature>
<feature type="compositionally biased region" description="Basic and acidic residues" evidence="1">
    <location>
        <begin position="263"/>
        <end position="274"/>
    </location>
</feature>
<dbReference type="GO" id="GO:0005886">
    <property type="term" value="C:plasma membrane"/>
    <property type="evidence" value="ECO:0007669"/>
    <property type="project" value="TreeGrafter"/>
</dbReference>
<dbReference type="PROSITE" id="PS50031">
    <property type="entry name" value="EH"/>
    <property type="match status" value="1"/>
</dbReference>
<protein>
    <submittedName>
        <fullName evidence="4">Intersectin 1 (SH3 domain protein)</fullName>
    </submittedName>
</protein>
<feature type="region of interest" description="Disordered" evidence="1">
    <location>
        <begin position="33"/>
        <end position="405"/>
    </location>
</feature>
<feature type="compositionally biased region" description="Polar residues" evidence="1">
    <location>
        <begin position="75"/>
        <end position="84"/>
    </location>
</feature>
<dbReference type="InterPro" id="IPR000261">
    <property type="entry name" value="EH_dom"/>
</dbReference>
<dbReference type="InterPro" id="IPR002048">
    <property type="entry name" value="EF_hand_dom"/>
</dbReference>
<dbReference type="EMBL" id="JANBPY010001793">
    <property type="protein sequence ID" value="KAJ1958408.1"/>
    <property type="molecule type" value="Genomic_DNA"/>
</dbReference>
<evidence type="ECO:0000259" key="2">
    <source>
        <dbReference type="PROSITE" id="PS50031"/>
    </source>
</evidence>
<dbReference type="Gene3D" id="1.10.238.10">
    <property type="entry name" value="EF-hand"/>
    <property type="match status" value="1"/>
</dbReference>
<evidence type="ECO:0000256" key="1">
    <source>
        <dbReference type="SAM" id="MobiDB-lite"/>
    </source>
</evidence>
<feature type="compositionally biased region" description="Polar residues" evidence="1">
    <location>
        <begin position="215"/>
        <end position="232"/>
    </location>
</feature>
<dbReference type="Pfam" id="PF12763">
    <property type="entry name" value="EH"/>
    <property type="match status" value="1"/>
</dbReference>
<dbReference type="GO" id="GO:0005737">
    <property type="term" value="C:cytoplasm"/>
    <property type="evidence" value="ECO:0007669"/>
    <property type="project" value="TreeGrafter"/>
</dbReference>
<dbReference type="GO" id="GO:0006897">
    <property type="term" value="P:endocytosis"/>
    <property type="evidence" value="ECO:0007669"/>
    <property type="project" value="TreeGrafter"/>
</dbReference>
<feature type="domain" description="EH" evidence="2">
    <location>
        <begin position="406"/>
        <end position="491"/>
    </location>
</feature>
<dbReference type="PANTHER" id="PTHR11216:SF170">
    <property type="entry name" value="DYNAMIN ASSOCIATED PROTEIN 160, ISOFORM D"/>
    <property type="match status" value="1"/>
</dbReference>
<feature type="compositionally biased region" description="Pro residues" evidence="1">
    <location>
        <begin position="275"/>
        <end position="287"/>
    </location>
</feature>
<evidence type="ECO:0000313" key="5">
    <source>
        <dbReference type="Proteomes" id="UP001150925"/>
    </source>
</evidence>
<dbReference type="CDD" id="cd00052">
    <property type="entry name" value="EH"/>
    <property type="match status" value="1"/>
</dbReference>
<evidence type="ECO:0000313" key="4">
    <source>
        <dbReference type="EMBL" id="KAJ1958408.1"/>
    </source>
</evidence>
<reference evidence="4" key="1">
    <citation type="submission" date="2022-07" db="EMBL/GenBank/DDBJ databases">
        <title>Phylogenomic reconstructions and comparative analyses of Kickxellomycotina fungi.</title>
        <authorList>
            <person name="Reynolds N.K."/>
            <person name="Stajich J.E."/>
            <person name="Barry K."/>
            <person name="Grigoriev I.V."/>
            <person name="Crous P."/>
            <person name="Smith M.E."/>
        </authorList>
    </citation>
    <scope>NUCLEOTIDE SEQUENCE</scope>
    <source>
        <strain evidence="4">RSA 1196</strain>
    </source>
</reference>
<dbReference type="AlphaFoldDB" id="A0A9W8E5Q8"/>
<dbReference type="GO" id="GO:0005509">
    <property type="term" value="F:calcium ion binding"/>
    <property type="evidence" value="ECO:0007669"/>
    <property type="project" value="InterPro"/>
</dbReference>
<dbReference type="GO" id="GO:0016197">
    <property type="term" value="P:endosomal transport"/>
    <property type="evidence" value="ECO:0007669"/>
    <property type="project" value="TreeGrafter"/>
</dbReference>
<keyword evidence="5" id="KW-1185">Reference proteome</keyword>
<dbReference type="Proteomes" id="UP001150925">
    <property type="component" value="Unassembled WGS sequence"/>
</dbReference>
<comment type="caution">
    <text evidence="4">The sequence shown here is derived from an EMBL/GenBank/DDBJ whole genome shotgun (WGS) entry which is preliminary data.</text>
</comment>
<gene>
    <name evidence="4" type="primary">ITSN1</name>
    <name evidence="4" type="ORF">IWQ62_004903</name>
</gene>
<dbReference type="SUPFAM" id="SSF47473">
    <property type="entry name" value="EF-hand"/>
    <property type="match status" value="1"/>
</dbReference>
<proteinExistence type="predicted"/>
<dbReference type="PANTHER" id="PTHR11216">
    <property type="entry name" value="EH DOMAIN"/>
    <property type="match status" value="1"/>
</dbReference>
<sequence>MSQVKGRALYDCQGADESELTFQRGDLIIQEIFGNESPPLQPAPASPLEAPANPLAINEPSKVPSSRYPPGKDATITTPGSQTPAPGRLGPSVPSPSTTSSKPLISKPKPQFPTKSAAPSVGTTTLPSKSPNTGVSVSSGVDATKGDSSNGSQPDRVKPPSLPPKPLTLPVPTTQRLAPSSASPSPHPASETGTNLTPPFSPRPGSTRALAAKFSGSTDTPDTLTPVLQAQSKKFPKFREAGPHDLAPSVPKRLSADSGKAVGSDRDFSHEAKKPPPPPIAAKPPPRGQGDVTPRKSLTKPSLPAKPVIDTPKGGNGTGSKVPPPLPTRTGTTLGNHEPLLRRSTTTVRASAGLSTMSDHPGYKSQQTTQKNHVHRSQSVREPGLHPRRPVSPDQHLPKSAIPREARRRYDALFRTHESERSGFISKETAKALFLKSRLDDEILGQIWTLSDRDRRGKLSQHEFAIAMYLIDESLAGEPLPTSLPLELLIV</sequence>
<feature type="compositionally biased region" description="Pro residues" evidence="1">
    <location>
        <begin position="160"/>
        <end position="169"/>
    </location>
</feature>
<feature type="compositionally biased region" description="Polar residues" evidence="1">
    <location>
        <begin position="121"/>
        <end position="153"/>
    </location>
</feature>
<dbReference type="OrthoDB" id="1716625at2759"/>
<feature type="compositionally biased region" description="Low complexity" evidence="1">
    <location>
        <begin position="46"/>
        <end position="56"/>
    </location>
</feature>
<organism evidence="4 5">
    <name type="scientific">Dispira parvispora</name>
    <dbReference type="NCBI Taxonomy" id="1520584"/>
    <lineage>
        <taxon>Eukaryota</taxon>
        <taxon>Fungi</taxon>
        <taxon>Fungi incertae sedis</taxon>
        <taxon>Zoopagomycota</taxon>
        <taxon>Kickxellomycotina</taxon>
        <taxon>Dimargaritomycetes</taxon>
        <taxon>Dimargaritales</taxon>
        <taxon>Dimargaritaceae</taxon>
        <taxon>Dispira</taxon>
    </lineage>
</organism>
<feature type="compositionally biased region" description="Low complexity" evidence="1">
    <location>
        <begin position="91"/>
        <end position="109"/>
    </location>
</feature>
<dbReference type="InterPro" id="IPR011992">
    <property type="entry name" value="EF-hand-dom_pair"/>
</dbReference>
<evidence type="ECO:0000259" key="3">
    <source>
        <dbReference type="PROSITE" id="PS50222"/>
    </source>
</evidence>
<dbReference type="PROSITE" id="PS50222">
    <property type="entry name" value="EF_HAND_2"/>
    <property type="match status" value="1"/>
</dbReference>
<feature type="domain" description="EF-hand" evidence="3">
    <location>
        <begin position="439"/>
        <end position="474"/>
    </location>
</feature>
<dbReference type="SMART" id="SM00027">
    <property type="entry name" value="EH"/>
    <property type="match status" value="1"/>
</dbReference>